<keyword evidence="3" id="KW-1185">Reference proteome</keyword>
<evidence type="ECO:0000256" key="1">
    <source>
        <dbReference type="SAM" id="MobiDB-lite"/>
    </source>
</evidence>
<protein>
    <submittedName>
        <fullName evidence="2">Uncharacterized protein</fullName>
    </submittedName>
</protein>
<evidence type="ECO:0000313" key="2">
    <source>
        <dbReference type="EMBL" id="GJT76372.1"/>
    </source>
</evidence>
<evidence type="ECO:0000313" key="3">
    <source>
        <dbReference type="Proteomes" id="UP001151760"/>
    </source>
</evidence>
<dbReference type="Proteomes" id="UP001151760">
    <property type="component" value="Unassembled WGS sequence"/>
</dbReference>
<reference evidence="2" key="1">
    <citation type="journal article" date="2022" name="Int. J. Mol. Sci.">
        <title>Draft Genome of Tanacetum Coccineum: Genomic Comparison of Closely Related Tanacetum-Family Plants.</title>
        <authorList>
            <person name="Yamashiro T."/>
            <person name="Shiraishi A."/>
            <person name="Nakayama K."/>
            <person name="Satake H."/>
        </authorList>
    </citation>
    <scope>NUCLEOTIDE SEQUENCE</scope>
</reference>
<accession>A0ABQ5GNB3</accession>
<sequence length="361" mass="41095">MALIDDHLDARLGATRDEFINFLSGSLTVRITEQVYNQLPQILPEDVSNFAPPAAATLIEFELKKILIDKMDKSKSFLAAPEHRECYEGLKKSYDLDKTIFSTYGKVYSLKRSRKDKDKDEDPSAGSDQGLKKRKTGKDAAPATEEPEFEVADLDMPQDQEENLGNDDEEPKEKVASKCDWFTKPSQPQEPINPDWNVGKTPQQGQNQSWLMTLASSAEKPSKTFDELMSTPIDFSAFIMNDLKIYNITQETLLGLAFRLLKGTRSNYAELQYDFEECYKALLEKLDWENPKGGDYPFDLTKPLPLVMSRNRQKVHVDYFFNNNLKYLQGGISTMTYTTSLTKTMDAQYDLIGIEDIVPNI</sequence>
<reference evidence="2" key="2">
    <citation type="submission" date="2022-01" db="EMBL/GenBank/DDBJ databases">
        <authorList>
            <person name="Yamashiro T."/>
            <person name="Shiraishi A."/>
            <person name="Satake H."/>
            <person name="Nakayama K."/>
        </authorList>
    </citation>
    <scope>NUCLEOTIDE SEQUENCE</scope>
</reference>
<feature type="compositionally biased region" description="Acidic residues" evidence="1">
    <location>
        <begin position="145"/>
        <end position="170"/>
    </location>
</feature>
<gene>
    <name evidence="2" type="ORF">Tco_1043097</name>
</gene>
<dbReference type="EMBL" id="BQNB010018618">
    <property type="protein sequence ID" value="GJT76372.1"/>
    <property type="molecule type" value="Genomic_DNA"/>
</dbReference>
<organism evidence="2 3">
    <name type="scientific">Tanacetum coccineum</name>
    <dbReference type="NCBI Taxonomy" id="301880"/>
    <lineage>
        <taxon>Eukaryota</taxon>
        <taxon>Viridiplantae</taxon>
        <taxon>Streptophyta</taxon>
        <taxon>Embryophyta</taxon>
        <taxon>Tracheophyta</taxon>
        <taxon>Spermatophyta</taxon>
        <taxon>Magnoliopsida</taxon>
        <taxon>eudicotyledons</taxon>
        <taxon>Gunneridae</taxon>
        <taxon>Pentapetalae</taxon>
        <taxon>asterids</taxon>
        <taxon>campanulids</taxon>
        <taxon>Asterales</taxon>
        <taxon>Asteraceae</taxon>
        <taxon>Asteroideae</taxon>
        <taxon>Anthemideae</taxon>
        <taxon>Anthemidinae</taxon>
        <taxon>Tanacetum</taxon>
    </lineage>
</organism>
<name>A0ABQ5GNB3_9ASTR</name>
<feature type="region of interest" description="Disordered" evidence="1">
    <location>
        <begin position="112"/>
        <end position="175"/>
    </location>
</feature>
<comment type="caution">
    <text evidence="2">The sequence shown here is derived from an EMBL/GenBank/DDBJ whole genome shotgun (WGS) entry which is preliminary data.</text>
</comment>
<proteinExistence type="predicted"/>